<dbReference type="Proteomes" id="UP000008065">
    <property type="component" value="Unassembled WGS sequence"/>
</dbReference>
<dbReference type="PROSITE" id="PS00061">
    <property type="entry name" value="ADH_SHORT"/>
    <property type="match status" value="1"/>
</dbReference>
<name>F8MWG6_NEUT8</name>
<dbReference type="Pfam" id="PF13561">
    <property type="entry name" value="adh_short_C2"/>
    <property type="match status" value="1"/>
</dbReference>
<evidence type="ECO:0000313" key="4">
    <source>
        <dbReference type="EMBL" id="EGO54108.1"/>
    </source>
</evidence>
<dbReference type="InterPro" id="IPR052178">
    <property type="entry name" value="Sec_Metab_Biosynth_SDR"/>
</dbReference>
<dbReference type="OrthoDB" id="2898618at2759"/>
<organism evidence="4 5">
    <name type="scientific">Neurospora tetrasperma (strain FGSC 2508 / ATCC MYA-4615 / P0657)</name>
    <dbReference type="NCBI Taxonomy" id="510951"/>
    <lineage>
        <taxon>Eukaryota</taxon>
        <taxon>Fungi</taxon>
        <taxon>Dikarya</taxon>
        <taxon>Ascomycota</taxon>
        <taxon>Pezizomycotina</taxon>
        <taxon>Sordariomycetes</taxon>
        <taxon>Sordariomycetidae</taxon>
        <taxon>Sordariales</taxon>
        <taxon>Sordariaceae</taxon>
        <taxon>Neurospora</taxon>
    </lineage>
</organism>
<reference evidence="5" key="1">
    <citation type="journal article" date="2011" name="Genetics">
        <title>Massive changes in genome architecture accompany the transition to self-fertility in the filamentous fungus Neurospora tetrasperma.</title>
        <authorList>
            <person name="Ellison C.E."/>
            <person name="Stajich J.E."/>
            <person name="Jacobson D.J."/>
            <person name="Natvig D.O."/>
            <person name="Lapidus A."/>
            <person name="Foster B."/>
            <person name="Aerts A."/>
            <person name="Riley R."/>
            <person name="Lindquist E.A."/>
            <person name="Grigoriev I.V."/>
            <person name="Taylor J.W."/>
        </authorList>
    </citation>
    <scope>NUCLEOTIDE SEQUENCE [LARGE SCALE GENOMIC DNA]</scope>
    <source>
        <strain evidence="5">FGSC 2508 / P0657</strain>
    </source>
</reference>
<dbReference type="PRINTS" id="PR00081">
    <property type="entry name" value="GDHRDH"/>
</dbReference>
<dbReference type="VEuPathDB" id="FungiDB:NEUTE1DRAFT_124439"/>
<dbReference type="PANTHER" id="PTHR43618">
    <property type="entry name" value="7-ALPHA-HYDROXYSTEROID DEHYDROGENASE"/>
    <property type="match status" value="1"/>
</dbReference>
<evidence type="ECO:0000256" key="1">
    <source>
        <dbReference type="ARBA" id="ARBA00006484"/>
    </source>
</evidence>
<evidence type="ECO:0000256" key="3">
    <source>
        <dbReference type="ARBA" id="ARBA00023002"/>
    </source>
</evidence>
<dbReference type="Gene3D" id="3.40.50.720">
    <property type="entry name" value="NAD(P)-binding Rossmann-like Domain"/>
    <property type="match status" value="1"/>
</dbReference>
<gene>
    <name evidence="4" type="ORF">NEUTE1DRAFT_124439</name>
</gene>
<dbReference type="GO" id="GO:0016491">
    <property type="term" value="F:oxidoreductase activity"/>
    <property type="evidence" value="ECO:0007669"/>
    <property type="project" value="UniProtKB-KW"/>
</dbReference>
<keyword evidence="5" id="KW-1185">Reference proteome</keyword>
<keyword evidence="2" id="KW-0521">NADP</keyword>
<dbReference type="InterPro" id="IPR036291">
    <property type="entry name" value="NAD(P)-bd_dom_sf"/>
</dbReference>
<accession>F8MWG6</accession>
<dbReference type="SUPFAM" id="SSF51735">
    <property type="entry name" value="NAD(P)-binding Rossmann-fold domains"/>
    <property type="match status" value="1"/>
</dbReference>
<dbReference type="EMBL" id="GL891307">
    <property type="protein sequence ID" value="EGO54108.1"/>
    <property type="molecule type" value="Genomic_DNA"/>
</dbReference>
<comment type="similarity">
    <text evidence="1">Belongs to the short-chain dehydrogenases/reductases (SDR) family.</text>
</comment>
<sequence length="336" mass="34798">MSAPVAASSATAPPIDVSNLFSVKGLVALITGGGSGIGLMMTQSLASAGAKRIYIAGRRLSVLQSAADKINSSLPQNQGQEPVVVPLECDVTSPSSLSSLVSSISSDPYTGYLNLLVCNAGVGGPQVSVVDKETGQSKSLSEFREQALAVDFDKEWEQTFRVNVGSVWYTSMACLKLLEKGNTLAAQQQQEGQGQGEGQVVWRESASQIVVTSSIAALNKAAPGGWAYGVSKAAATHVGKQLAVLLPRWGIRCNVICPGLFPSEMAAPIVQAAGGSMTGGGVIPLDKKTVPLGRMGDEFDMAGQILYLASRAGAYLNGNVIVVDGGRLTTFPSTGY</sequence>
<dbReference type="AlphaFoldDB" id="F8MWG6"/>
<dbReference type="PANTHER" id="PTHR43618:SF18">
    <property type="entry name" value="SHORT CHAIN DEHYDROGENASE_REDUCTASE FAMILY (AFU_ORTHOLOGUE AFUA_5G12480)"/>
    <property type="match status" value="1"/>
</dbReference>
<dbReference type="HOGENOM" id="CLU_010194_12_1_1"/>
<dbReference type="InterPro" id="IPR020904">
    <property type="entry name" value="Sc_DH/Rdtase_CS"/>
</dbReference>
<dbReference type="RefSeq" id="XP_009854106.1">
    <property type="nucleotide sequence ID" value="XM_009855804.1"/>
</dbReference>
<proteinExistence type="inferred from homology"/>
<evidence type="ECO:0000256" key="2">
    <source>
        <dbReference type="ARBA" id="ARBA00022857"/>
    </source>
</evidence>
<evidence type="ECO:0008006" key="6">
    <source>
        <dbReference type="Google" id="ProtNLM"/>
    </source>
</evidence>
<dbReference type="CDD" id="cd05233">
    <property type="entry name" value="SDR_c"/>
    <property type="match status" value="1"/>
</dbReference>
<dbReference type="KEGG" id="nte:NEUTE1DRAFT124439"/>
<dbReference type="GeneID" id="20824640"/>
<protein>
    <recommendedName>
        <fullName evidence="6">NAD(P)-binding protein</fullName>
    </recommendedName>
</protein>
<dbReference type="InterPro" id="IPR002347">
    <property type="entry name" value="SDR_fam"/>
</dbReference>
<evidence type="ECO:0000313" key="5">
    <source>
        <dbReference type="Proteomes" id="UP000008065"/>
    </source>
</evidence>
<dbReference type="Pfam" id="PF00106">
    <property type="entry name" value="adh_short"/>
    <property type="match status" value="1"/>
</dbReference>
<keyword evidence="3" id="KW-0560">Oxidoreductase</keyword>